<comment type="caution">
    <text evidence="7">The sequence shown here is derived from an EMBL/GenBank/DDBJ whole genome shotgun (WGS) entry which is preliminary data.</text>
</comment>
<dbReference type="Gene3D" id="1.20.1250.20">
    <property type="entry name" value="MFS general substrate transporter like domains"/>
    <property type="match status" value="2"/>
</dbReference>
<protein>
    <submittedName>
        <fullName evidence="7">MFS transporter</fullName>
    </submittedName>
</protein>
<keyword evidence="3 5" id="KW-1133">Transmembrane helix</keyword>
<dbReference type="EMBL" id="JAESVA010000005">
    <property type="protein sequence ID" value="MCB8881771.1"/>
    <property type="molecule type" value="Genomic_DNA"/>
</dbReference>
<feature type="transmembrane region" description="Helical" evidence="5">
    <location>
        <begin position="317"/>
        <end position="336"/>
    </location>
</feature>
<dbReference type="InterPro" id="IPR050382">
    <property type="entry name" value="MFS_Na/Anion_cotransporter"/>
</dbReference>
<dbReference type="InterPro" id="IPR020846">
    <property type="entry name" value="MFS_dom"/>
</dbReference>
<dbReference type="InterPro" id="IPR000849">
    <property type="entry name" value="Sugar_P_transporter"/>
</dbReference>
<dbReference type="InterPro" id="IPR011701">
    <property type="entry name" value="MFS"/>
</dbReference>
<accession>A0A963Z3B6</accession>
<evidence type="ECO:0000256" key="1">
    <source>
        <dbReference type="ARBA" id="ARBA00004141"/>
    </source>
</evidence>
<dbReference type="PANTHER" id="PTHR11662">
    <property type="entry name" value="SOLUTE CARRIER FAMILY 17"/>
    <property type="match status" value="1"/>
</dbReference>
<name>A0A963Z3B6_9PROT</name>
<evidence type="ECO:0000256" key="2">
    <source>
        <dbReference type="ARBA" id="ARBA00022692"/>
    </source>
</evidence>
<evidence type="ECO:0000313" key="8">
    <source>
        <dbReference type="Proteomes" id="UP000721844"/>
    </source>
</evidence>
<dbReference type="GO" id="GO:0022857">
    <property type="term" value="F:transmembrane transporter activity"/>
    <property type="evidence" value="ECO:0007669"/>
    <property type="project" value="InterPro"/>
</dbReference>
<feature type="transmembrane region" description="Helical" evidence="5">
    <location>
        <begin position="153"/>
        <end position="175"/>
    </location>
</feature>
<feature type="transmembrane region" description="Helical" evidence="5">
    <location>
        <begin position="26"/>
        <end position="52"/>
    </location>
</feature>
<evidence type="ECO:0000256" key="5">
    <source>
        <dbReference type="SAM" id="Phobius"/>
    </source>
</evidence>
<feature type="transmembrane region" description="Helical" evidence="5">
    <location>
        <begin position="58"/>
        <end position="76"/>
    </location>
</feature>
<reference evidence="7 8" key="1">
    <citation type="journal article" date="2021" name="Microorganisms">
        <title>Acidisoma silvae sp. nov. and Acidisomacellulosilytica sp. nov., Two Acidophilic Bacteria Isolated from Decaying Wood, Hydrolyzing Cellulose and Producing Poly-3-hydroxybutyrate.</title>
        <authorList>
            <person name="Mieszkin S."/>
            <person name="Pouder E."/>
            <person name="Uroz S."/>
            <person name="Simon-Colin C."/>
            <person name="Alain K."/>
        </authorList>
    </citation>
    <scope>NUCLEOTIDE SEQUENCE [LARGE SCALE GENOMIC DNA]</scope>
    <source>
        <strain evidence="7 8">HW T5.17</strain>
    </source>
</reference>
<dbReference type="InterPro" id="IPR036259">
    <property type="entry name" value="MFS_trans_sf"/>
</dbReference>
<evidence type="ECO:0000313" key="7">
    <source>
        <dbReference type="EMBL" id="MCB8881771.1"/>
    </source>
</evidence>
<dbReference type="RefSeq" id="WP_227308435.1">
    <property type="nucleotide sequence ID" value="NZ_JAESVA010000005.1"/>
</dbReference>
<feature type="transmembrane region" description="Helical" evidence="5">
    <location>
        <begin position="378"/>
        <end position="399"/>
    </location>
</feature>
<dbReference type="PROSITE" id="PS50850">
    <property type="entry name" value="MFS"/>
    <property type="match status" value="1"/>
</dbReference>
<comment type="subcellular location">
    <subcellularLocation>
        <location evidence="1">Membrane</location>
        <topology evidence="1">Multi-pass membrane protein</topology>
    </subcellularLocation>
</comment>
<feature type="transmembrane region" description="Helical" evidence="5">
    <location>
        <begin position="287"/>
        <end position="305"/>
    </location>
</feature>
<dbReference type="Pfam" id="PF07690">
    <property type="entry name" value="MFS_1"/>
    <property type="match status" value="1"/>
</dbReference>
<sequence length="441" mass="47584">MANFAGTARPLAVTTASPRIKSIQRWALSLLVLSGVINYVDRATLAVANIFIQHDLHISVGSMGVLLSAFLWAYAFSQLPVGGLIDRLGPRLLLGLGMFLWSLAQLLGGVVGSFQEFIIARVLLGVGEAPQFPSGARVVRDWFNIRSRGTASGIFNCASSLGSFVAVPLLTFLMLTFNWRWMFIIMGIVGIIFALIWWMTHRDPLQVDLTPAELAYLTEGDETGHVQRATWADWKSLFSYRTTWGLMAGYFGTIYALWIFTAWLPFYLEHDRHISVSKTGLLASIPFFWGVVGGLLGGWITDFLVRRGVSPMGSRKYPMLVGLVGMAVFTGLTAIAPSNTLALVFISCVLFLSYICSSTAWAMAAVAAPSNCTASLGAIQNFGGYFGGALAPLVTGMIVQRTGGFAPALYVGAAIALVAALLYGVMVGKPITLRQGVRSDA</sequence>
<dbReference type="SUPFAM" id="SSF103473">
    <property type="entry name" value="MFS general substrate transporter"/>
    <property type="match status" value="1"/>
</dbReference>
<dbReference type="Proteomes" id="UP000721844">
    <property type="component" value="Unassembled WGS sequence"/>
</dbReference>
<evidence type="ECO:0000256" key="4">
    <source>
        <dbReference type="ARBA" id="ARBA00023136"/>
    </source>
</evidence>
<evidence type="ECO:0000259" key="6">
    <source>
        <dbReference type="PROSITE" id="PS50850"/>
    </source>
</evidence>
<proteinExistence type="predicted"/>
<keyword evidence="2 5" id="KW-0812">Transmembrane</keyword>
<keyword evidence="8" id="KW-1185">Reference proteome</keyword>
<dbReference type="AlphaFoldDB" id="A0A963Z3B6"/>
<keyword evidence="4 5" id="KW-0472">Membrane</keyword>
<feature type="transmembrane region" description="Helical" evidence="5">
    <location>
        <begin position="244"/>
        <end position="267"/>
    </location>
</feature>
<feature type="domain" description="Major facilitator superfamily (MFS) profile" evidence="6">
    <location>
        <begin position="27"/>
        <end position="431"/>
    </location>
</feature>
<dbReference type="PANTHER" id="PTHR11662:SF446">
    <property type="entry name" value="SODIUM-DEPENDENT PHOSPHATE TRANSPORT PROTEIN 1, CHLOROPLASTIC"/>
    <property type="match status" value="1"/>
</dbReference>
<feature type="transmembrane region" description="Helical" evidence="5">
    <location>
        <begin position="342"/>
        <end position="366"/>
    </location>
</feature>
<feature type="transmembrane region" description="Helical" evidence="5">
    <location>
        <begin position="181"/>
        <end position="199"/>
    </location>
</feature>
<feature type="transmembrane region" description="Helical" evidence="5">
    <location>
        <begin position="405"/>
        <end position="425"/>
    </location>
</feature>
<gene>
    <name evidence="7" type="ORF">ACELLULO517_16095</name>
</gene>
<dbReference type="GO" id="GO:0016020">
    <property type="term" value="C:membrane"/>
    <property type="evidence" value="ECO:0007669"/>
    <property type="project" value="UniProtKB-SubCell"/>
</dbReference>
<feature type="transmembrane region" description="Helical" evidence="5">
    <location>
        <begin position="88"/>
        <end position="108"/>
    </location>
</feature>
<dbReference type="CDD" id="cd17319">
    <property type="entry name" value="MFS_ExuT_GudP_like"/>
    <property type="match status" value="1"/>
</dbReference>
<evidence type="ECO:0000256" key="3">
    <source>
        <dbReference type="ARBA" id="ARBA00022989"/>
    </source>
</evidence>
<dbReference type="PIRSF" id="PIRSF002808">
    <property type="entry name" value="Hexose_phosphate_transp"/>
    <property type="match status" value="1"/>
</dbReference>
<organism evidence="7 8">
    <name type="scientific">Acidisoma cellulosilyticum</name>
    <dbReference type="NCBI Taxonomy" id="2802395"/>
    <lineage>
        <taxon>Bacteria</taxon>
        <taxon>Pseudomonadati</taxon>
        <taxon>Pseudomonadota</taxon>
        <taxon>Alphaproteobacteria</taxon>
        <taxon>Acetobacterales</taxon>
        <taxon>Acidocellaceae</taxon>
        <taxon>Acidisoma</taxon>
    </lineage>
</organism>